<evidence type="ECO:0000313" key="2">
    <source>
        <dbReference type="EMBL" id="GAA1009790.1"/>
    </source>
</evidence>
<reference evidence="2 3" key="1">
    <citation type="journal article" date="2019" name="Int. J. Syst. Evol. Microbiol.">
        <title>The Global Catalogue of Microorganisms (GCM) 10K type strain sequencing project: providing services to taxonomists for standard genome sequencing and annotation.</title>
        <authorList>
            <consortium name="The Broad Institute Genomics Platform"/>
            <consortium name="The Broad Institute Genome Sequencing Center for Infectious Disease"/>
            <person name="Wu L."/>
            <person name="Ma J."/>
        </authorList>
    </citation>
    <scope>NUCLEOTIDE SEQUENCE [LARGE SCALE GENOMIC DNA]</scope>
    <source>
        <strain evidence="2 3">JCM 11269</strain>
    </source>
</reference>
<evidence type="ECO:0000256" key="1">
    <source>
        <dbReference type="SAM" id="MobiDB-lite"/>
    </source>
</evidence>
<accession>A0ABN1SZH1</accession>
<gene>
    <name evidence="2" type="ORF">GCM10009564_26030</name>
</gene>
<dbReference type="InterPro" id="IPR050267">
    <property type="entry name" value="Anti-sigma-factor_SerPK"/>
</dbReference>
<proteinExistence type="predicted"/>
<protein>
    <recommendedName>
        <fullName evidence="4">Regulatory protein</fullName>
    </recommendedName>
</protein>
<name>A0ABN1SZH1_9ACTN</name>
<dbReference type="CDD" id="cd16936">
    <property type="entry name" value="HATPase_RsbW-like"/>
    <property type="match status" value="1"/>
</dbReference>
<sequence length="205" mass="21418">MTRPVHDDPSPGDLSMTVETAACVPEAAAIVRSFTTQLPGAPRALITARTWTRQMVTILGWPGDVQQAVDVVSRLVDNGVQHGVPSTAPLCERQLTLSVALDESGALLIDVADMDPAFPDFDAAVRGEKGRGLWQVACLGARVTWFLHHAGTGKTVRAALAPSGRPGFSGCSLPQTPSSAISEPCSPTAPQPAEKGSDSTPEGQQ</sequence>
<dbReference type="PANTHER" id="PTHR35526:SF3">
    <property type="entry name" value="ANTI-SIGMA-F FACTOR RSBW"/>
    <property type="match status" value="1"/>
</dbReference>
<dbReference type="PANTHER" id="PTHR35526">
    <property type="entry name" value="ANTI-SIGMA-F FACTOR RSBW-RELATED"/>
    <property type="match status" value="1"/>
</dbReference>
<keyword evidence="3" id="KW-1185">Reference proteome</keyword>
<organism evidence="2 3">
    <name type="scientific">Streptomyces thermogriseus</name>
    <dbReference type="NCBI Taxonomy" id="75292"/>
    <lineage>
        <taxon>Bacteria</taxon>
        <taxon>Bacillati</taxon>
        <taxon>Actinomycetota</taxon>
        <taxon>Actinomycetes</taxon>
        <taxon>Kitasatosporales</taxon>
        <taxon>Streptomycetaceae</taxon>
        <taxon>Streptomyces</taxon>
    </lineage>
</organism>
<dbReference type="Proteomes" id="UP001501072">
    <property type="component" value="Unassembled WGS sequence"/>
</dbReference>
<dbReference type="InterPro" id="IPR036890">
    <property type="entry name" value="HATPase_C_sf"/>
</dbReference>
<evidence type="ECO:0000313" key="3">
    <source>
        <dbReference type="Proteomes" id="UP001501072"/>
    </source>
</evidence>
<dbReference type="Gene3D" id="3.30.565.10">
    <property type="entry name" value="Histidine kinase-like ATPase, C-terminal domain"/>
    <property type="match status" value="1"/>
</dbReference>
<dbReference type="EMBL" id="BAAAHU010000022">
    <property type="protein sequence ID" value="GAA1009790.1"/>
    <property type="molecule type" value="Genomic_DNA"/>
</dbReference>
<feature type="region of interest" description="Disordered" evidence="1">
    <location>
        <begin position="169"/>
        <end position="205"/>
    </location>
</feature>
<comment type="caution">
    <text evidence="2">The sequence shown here is derived from an EMBL/GenBank/DDBJ whole genome shotgun (WGS) entry which is preliminary data.</text>
</comment>
<feature type="compositionally biased region" description="Polar residues" evidence="1">
    <location>
        <begin position="172"/>
        <end position="181"/>
    </location>
</feature>
<evidence type="ECO:0008006" key="4">
    <source>
        <dbReference type="Google" id="ProtNLM"/>
    </source>
</evidence>